<dbReference type="CDD" id="cd03697">
    <property type="entry name" value="EFTU_II"/>
    <property type="match status" value="1"/>
</dbReference>
<dbReference type="AlphaFoldDB" id="A0A8J2HBT9"/>
<dbReference type="GO" id="GO:0005739">
    <property type="term" value="C:mitochondrion"/>
    <property type="evidence" value="ECO:0007669"/>
    <property type="project" value="TreeGrafter"/>
</dbReference>
<dbReference type="EMBL" id="CAJNRD030001119">
    <property type="protein sequence ID" value="CAG5089126.1"/>
    <property type="molecule type" value="Genomic_DNA"/>
</dbReference>
<dbReference type="Pfam" id="PF00009">
    <property type="entry name" value="GTP_EFTU"/>
    <property type="match status" value="1"/>
</dbReference>
<dbReference type="GO" id="GO:0003746">
    <property type="term" value="F:translation elongation factor activity"/>
    <property type="evidence" value="ECO:0007669"/>
    <property type="project" value="UniProtKB-KW"/>
</dbReference>
<dbReference type="OrthoDB" id="2067at2759"/>
<evidence type="ECO:0000256" key="3">
    <source>
        <dbReference type="ARBA" id="ARBA00011986"/>
    </source>
</evidence>
<organism evidence="9 10">
    <name type="scientific">Cotesia congregata</name>
    <name type="common">Parasitoid wasp</name>
    <name type="synonym">Apanteles congregatus</name>
    <dbReference type="NCBI Taxonomy" id="51543"/>
    <lineage>
        <taxon>Eukaryota</taxon>
        <taxon>Metazoa</taxon>
        <taxon>Ecdysozoa</taxon>
        <taxon>Arthropoda</taxon>
        <taxon>Hexapoda</taxon>
        <taxon>Insecta</taxon>
        <taxon>Pterygota</taxon>
        <taxon>Neoptera</taxon>
        <taxon>Endopterygota</taxon>
        <taxon>Hymenoptera</taxon>
        <taxon>Apocrita</taxon>
        <taxon>Ichneumonoidea</taxon>
        <taxon>Braconidae</taxon>
        <taxon>Microgastrinae</taxon>
        <taxon>Cotesia</taxon>
    </lineage>
</organism>
<evidence type="ECO:0000256" key="1">
    <source>
        <dbReference type="ARBA" id="ARBA00004496"/>
    </source>
</evidence>
<keyword evidence="6" id="KW-0648">Protein biosynthesis</keyword>
<dbReference type="InterPro" id="IPR009001">
    <property type="entry name" value="Transl_elong_EF1A/Init_IF2_C"/>
</dbReference>
<dbReference type="InterPro" id="IPR000795">
    <property type="entry name" value="T_Tr_GTP-bd_dom"/>
</dbReference>
<accession>A0A8J2HBT9</accession>
<evidence type="ECO:0000256" key="6">
    <source>
        <dbReference type="ARBA" id="ARBA00022917"/>
    </source>
</evidence>
<name>A0A8J2HBT9_COTCN</name>
<comment type="similarity">
    <text evidence="2">Belongs to the TRAFAC class translation factor GTPase superfamily. Classic translation factor GTPase family. EF-Tu/EF-1A subfamily.</text>
</comment>
<dbReference type="SUPFAM" id="SSF50465">
    <property type="entry name" value="EF-Tu/eEF-1alpha/eIF2-gamma C-terminal domain"/>
    <property type="match status" value="1"/>
</dbReference>
<dbReference type="InterPro" id="IPR009000">
    <property type="entry name" value="Transl_B-barrel_sf"/>
</dbReference>
<comment type="subcellular location">
    <subcellularLocation>
        <location evidence="1">Cytoplasm</location>
    </subcellularLocation>
</comment>
<dbReference type="InterPro" id="IPR004160">
    <property type="entry name" value="Transl_elong_EFTu/EF1A_C"/>
</dbReference>
<keyword evidence="4" id="KW-0547">Nucleotide-binding</keyword>
<evidence type="ECO:0000256" key="7">
    <source>
        <dbReference type="ARBA" id="ARBA00023134"/>
    </source>
</evidence>
<dbReference type="PROSITE" id="PS00301">
    <property type="entry name" value="G_TR_1"/>
    <property type="match status" value="1"/>
</dbReference>
<dbReference type="Gene3D" id="2.40.30.10">
    <property type="entry name" value="Translation factors"/>
    <property type="match status" value="2"/>
</dbReference>
<evidence type="ECO:0000256" key="4">
    <source>
        <dbReference type="ARBA" id="ARBA00022741"/>
    </source>
</evidence>
<dbReference type="GO" id="GO:0005525">
    <property type="term" value="F:GTP binding"/>
    <property type="evidence" value="ECO:0007669"/>
    <property type="project" value="UniProtKB-KW"/>
</dbReference>
<gene>
    <name evidence="9" type="ORF">HICCMSTLAB_LOCUS5115</name>
</gene>
<evidence type="ECO:0000256" key="2">
    <source>
        <dbReference type="ARBA" id="ARBA00007249"/>
    </source>
</evidence>
<dbReference type="PROSITE" id="PS51722">
    <property type="entry name" value="G_TR_2"/>
    <property type="match status" value="1"/>
</dbReference>
<dbReference type="InterPro" id="IPR031157">
    <property type="entry name" value="G_TR_CS"/>
</dbReference>
<evidence type="ECO:0000313" key="9">
    <source>
        <dbReference type="EMBL" id="CAG5089126.1"/>
    </source>
</evidence>
<evidence type="ECO:0000259" key="8">
    <source>
        <dbReference type="PROSITE" id="PS51722"/>
    </source>
</evidence>
<dbReference type="SUPFAM" id="SSF52540">
    <property type="entry name" value="P-loop containing nucleoside triphosphate hydrolases"/>
    <property type="match status" value="1"/>
</dbReference>
<sequence>EFKNCKYVPFDQIDKAPEEKARGITINIAHVGYSTKLRRYAHTDCPGHSDFIKNMISGASQMDGAILVVAADDGTMPQTREHLFLAKQLNIKHIADLVDDELLDLVEIEVRELLTDLGFDGISAPVIRGSALLGLNGDNSKFGVPAIKDLLDAVDNYVPTPKRDYESPFLLPIDNVISVPGRGTVVVGTIKRGIIKKNAPADLLGFDEQTRTTVGDIQIFQKSVPQALAGENVGILLRSVKYNNVFRGMMLCQRDSLPSTNHFEAQISTWSVQCRYDLMLGQGNNMLMPGEQCSTKLTLIKRMPMMVGQTFTVREGRNTIATGQITKLLKPLIVDKRKLNQVVVPGLNN</sequence>
<feature type="non-terminal residue" evidence="9">
    <location>
        <position position="349"/>
    </location>
</feature>
<feature type="domain" description="Tr-type G" evidence="8">
    <location>
        <begin position="1"/>
        <end position="162"/>
    </location>
</feature>
<dbReference type="InterPro" id="IPR027417">
    <property type="entry name" value="P-loop_NTPase"/>
</dbReference>
<evidence type="ECO:0000256" key="5">
    <source>
        <dbReference type="ARBA" id="ARBA00022768"/>
    </source>
</evidence>
<dbReference type="GO" id="GO:0070125">
    <property type="term" value="P:mitochondrial translational elongation"/>
    <property type="evidence" value="ECO:0007669"/>
    <property type="project" value="TreeGrafter"/>
</dbReference>
<dbReference type="InterPro" id="IPR033720">
    <property type="entry name" value="EFTU_2"/>
</dbReference>
<evidence type="ECO:0000313" key="10">
    <source>
        <dbReference type="Proteomes" id="UP000786811"/>
    </source>
</evidence>
<dbReference type="Proteomes" id="UP000786811">
    <property type="component" value="Unassembled WGS sequence"/>
</dbReference>
<keyword evidence="10" id="KW-1185">Reference proteome</keyword>
<reference evidence="9" key="1">
    <citation type="submission" date="2021-04" db="EMBL/GenBank/DDBJ databases">
        <authorList>
            <person name="Chebbi M.A.C M."/>
        </authorList>
    </citation>
    <scope>NUCLEOTIDE SEQUENCE</scope>
</reference>
<dbReference type="InterPro" id="IPR004161">
    <property type="entry name" value="EFTu-like_2"/>
</dbReference>
<dbReference type="PANTHER" id="PTHR43721">
    <property type="entry name" value="ELONGATION FACTOR TU-RELATED"/>
    <property type="match status" value="1"/>
</dbReference>
<keyword evidence="7" id="KW-0342">GTP-binding</keyword>
<dbReference type="PANTHER" id="PTHR43721:SF2">
    <property type="entry name" value="ELONGATION FACTOR TU, MITOCHONDRIAL"/>
    <property type="match status" value="1"/>
</dbReference>
<dbReference type="Gene3D" id="3.40.50.300">
    <property type="entry name" value="P-loop containing nucleotide triphosphate hydrolases"/>
    <property type="match status" value="1"/>
</dbReference>
<dbReference type="GO" id="GO:0003924">
    <property type="term" value="F:GTPase activity"/>
    <property type="evidence" value="ECO:0007669"/>
    <property type="project" value="InterPro"/>
</dbReference>
<dbReference type="Pfam" id="PF03143">
    <property type="entry name" value="GTP_EFTU_D3"/>
    <property type="match status" value="1"/>
</dbReference>
<protein>
    <recommendedName>
        <fullName evidence="3">protein-synthesizing GTPase</fullName>
        <ecNumber evidence="3">3.6.5.3</ecNumber>
    </recommendedName>
</protein>
<dbReference type="EC" id="3.6.5.3" evidence="3"/>
<dbReference type="InterPro" id="IPR050055">
    <property type="entry name" value="EF-Tu_GTPase"/>
</dbReference>
<dbReference type="FunFam" id="2.40.30.10:FF:000085">
    <property type="entry name" value="Elongation factor Tu"/>
    <property type="match status" value="1"/>
</dbReference>
<comment type="caution">
    <text evidence="9">The sequence shown here is derived from an EMBL/GenBank/DDBJ whole genome shotgun (WGS) entry which is preliminary data.</text>
</comment>
<proteinExistence type="inferred from homology"/>
<dbReference type="SUPFAM" id="SSF50447">
    <property type="entry name" value="Translation proteins"/>
    <property type="match status" value="1"/>
</dbReference>
<dbReference type="PRINTS" id="PR00315">
    <property type="entry name" value="ELONGATNFCT"/>
</dbReference>
<keyword evidence="5" id="KW-0251">Elongation factor</keyword>
<dbReference type="Pfam" id="PF03144">
    <property type="entry name" value="GTP_EFTU_D2"/>
    <property type="match status" value="1"/>
</dbReference>